<dbReference type="RefSeq" id="WP_088075098.1">
    <property type="nucleotide sequence ID" value="NZ_JAHQCR010000088.1"/>
</dbReference>
<dbReference type="Proteomes" id="UP000790580">
    <property type="component" value="Unassembled WGS sequence"/>
</dbReference>
<name>A0ABS6K0H4_9BACI</name>
<protein>
    <submittedName>
        <fullName evidence="1">Uncharacterized protein</fullName>
    </submittedName>
</protein>
<dbReference type="EMBL" id="JAHQCR010000088">
    <property type="protein sequence ID" value="MBU9723937.1"/>
    <property type="molecule type" value="Genomic_DNA"/>
</dbReference>
<organism evidence="1 2">
    <name type="scientific">Evansella alkalicola</name>
    <dbReference type="NCBI Taxonomy" id="745819"/>
    <lineage>
        <taxon>Bacteria</taxon>
        <taxon>Bacillati</taxon>
        <taxon>Bacillota</taxon>
        <taxon>Bacilli</taxon>
        <taxon>Bacillales</taxon>
        <taxon>Bacillaceae</taxon>
        <taxon>Evansella</taxon>
    </lineage>
</organism>
<comment type="caution">
    <text evidence="1">The sequence shown here is derived from an EMBL/GenBank/DDBJ whole genome shotgun (WGS) entry which is preliminary data.</text>
</comment>
<reference evidence="1 2" key="1">
    <citation type="submission" date="2021-06" db="EMBL/GenBank/DDBJ databases">
        <title>Bacillus sp. RD4P76, an endophyte from a halophyte.</title>
        <authorList>
            <person name="Sun J.-Q."/>
        </authorList>
    </citation>
    <scope>NUCLEOTIDE SEQUENCE [LARGE SCALE GENOMIC DNA]</scope>
    <source>
        <strain evidence="1 2">JCM 17098</strain>
    </source>
</reference>
<sequence>MKYILNLSQDNSDRALWVEEGRIRYSDLPIERSGLMQLNTEKFKVSPGHITLDENIGKKYNEGYGDSYVKQLLLYGFTSFIHLIDIEYESECIDKLNWARDSLRKCPLDYIHAVRVPLERLTDSWIRTLKQYSVPVLFLSVDSIKTLKDTPWQRLFEAMFPMRMLCICEPSPHVTEKQKVAIEGKWEKIIRKYRINSYLGFPEPGERLSLFLTMRIGLFPSKGSLVMGSDADYLMYGTFHENELPLQVPDIIVLKSRVVKIAGKWDLEGIKGEELTSLVPEKFLPIEDIHRYTDEAGTL</sequence>
<keyword evidence="2" id="KW-1185">Reference proteome</keyword>
<proteinExistence type="predicted"/>
<accession>A0ABS6K0H4</accession>
<evidence type="ECO:0000313" key="1">
    <source>
        <dbReference type="EMBL" id="MBU9723937.1"/>
    </source>
</evidence>
<gene>
    <name evidence="1" type="ORF">KS407_21170</name>
</gene>
<evidence type="ECO:0000313" key="2">
    <source>
        <dbReference type="Proteomes" id="UP000790580"/>
    </source>
</evidence>